<gene>
    <name evidence="1" type="ORF">SDC9_117491</name>
</gene>
<comment type="caution">
    <text evidence="1">The sequence shown here is derived from an EMBL/GenBank/DDBJ whole genome shotgun (WGS) entry which is preliminary data.</text>
</comment>
<reference evidence="1" key="1">
    <citation type="submission" date="2019-08" db="EMBL/GenBank/DDBJ databases">
        <authorList>
            <person name="Kucharzyk K."/>
            <person name="Murdoch R.W."/>
            <person name="Higgins S."/>
            <person name="Loffler F."/>
        </authorList>
    </citation>
    <scope>NUCLEOTIDE SEQUENCE</scope>
</reference>
<proteinExistence type="predicted"/>
<dbReference type="AlphaFoldDB" id="A0A645BYD1"/>
<protein>
    <submittedName>
        <fullName evidence="1">Uncharacterized protein</fullName>
    </submittedName>
</protein>
<dbReference type="EMBL" id="VSSQ01023530">
    <property type="protein sequence ID" value="MPM70536.1"/>
    <property type="molecule type" value="Genomic_DNA"/>
</dbReference>
<accession>A0A645BYD1</accession>
<sequence>MKHREVANFSHHRHGRKKAGALNRFKQMDLLDKELIGMSVNQFMHSVEHAIYFRIIFLDEGNIELDEPPIAGKGMAKDKGRLGGSDDFPIFPLGVGQPKTCSG</sequence>
<name>A0A645BYD1_9ZZZZ</name>
<evidence type="ECO:0000313" key="1">
    <source>
        <dbReference type="EMBL" id="MPM70536.1"/>
    </source>
</evidence>
<organism evidence="1">
    <name type="scientific">bioreactor metagenome</name>
    <dbReference type="NCBI Taxonomy" id="1076179"/>
    <lineage>
        <taxon>unclassified sequences</taxon>
        <taxon>metagenomes</taxon>
        <taxon>ecological metagenomes</taxon>
    </lineage>
</organism>